<dbReference type="FunFam" id="3.40.50.150:FF:000032">
    <property type="entry name" value="Ribosomal RNA small subunit methyltransferase G"/>
    <property type="match status" value="1"/>
</dbReference>
<evidence type="ECO:0000256" key="1">
    <source>
        <dbReference type="ARBA" id="ARBA00001974"/>
    </source>
</evidence>
<evidence type="ECO:0000256" key="9">
    <source>
        <dbReference type="ARBA" id="ARBA00022827"/>
    </source>
</evidence>
<dbReference type="FunFam" id="1.10.150.570:FF:000001">
    <property type="entry name" value="tRNA uridine 5-carboxymethylaminomethyl modification enzyme MnmG"/>
    <property type="match status" value="1"/>
</dbReference>
<dbReference type="EMBL" id="HG805940">
    <property type="protein sequence ID" value="CDW55157.1"/>
    <property type="molecule type" value="Genomic_DNA"/>
</dbReference>
<dbReference type="InterPro" id="IPR040131">
    <property type="entry name" value="MnmG_N"/>
</dbReference>
<dbReference type="FunFam" id="3.50.50.60:FF:000002">
    <property type="entry name" value="tRNA uridine 5-carboxymethylaminomethyl modification enzyme MnmG"/>
    <property type="match status" value="1"/>
</dbReference>
<dbReference type="GO" id="GO:0008649">
    <property type="term" value="F:rRNA methyltransferase activity"/>
    <property type="evidence" value="ECO:0007669"/>
    <property type="project" value="InterPro"/>
</dbReference>
<keyword evidence="8" id="KW-0949">S-adenosyl-L-methionine</keyword>
<proteinExistence type="inferred from homology"/>
<evidence type="ECO:0000256" key="6">
    <source>
        <dbReference type="ARBA" id="ARBA00022630"/>
    </source>
</evidence>
<dbReference type="InterPro" id="IPR047001">
    <property type="entry name" value="MnmG_C_subdom"/>
</dbReference>
<evidence type="ECO:0000256" key="7">
    <source>
        <dbReference type="ARBA" id="ARBA00022679"/>
    </source>
</evidence>
<accession>A0A077Z3W0</accession>
<reference evidence="12" key="1">
    <citation type="submission" date="2014-01" db="EMBL/GenBank/DDBJ databases">
        <authorList>
            <person name="Aslett M."/>
        </authorList>
    </citation>
    <scope>NUCLEOTIDE SEQUENCE</scope>
</reference>
<sequence>MFYPDPFDVIIIGGGHAGTEAAMAAARMGQQTLLLTHNIDTLGQMSCNPAIGGIGKGHLVKEVDALGGLMAKAIDQAGIQFRILNASKGPAVRATRAQADRVLYRQAVRTALENQPNLMIFQQAVEDLIVENDRVVGAVTQMGLKFRAKAVVLTVGTFLDGKIHIGLDNYSGGRAGDPPSIPLSRRLRELPLRVGRLKTGTPPRIDARTIDFSVLAQQHGDNPMPVFSFMGNASQHPQQVPCYITHTNEKTHDVIRSNLDRSPMYAGVIEGVGPRYCPSIEDKVMRFADRNQHQIFLEPEGLTSNEIYPNGISTSLPFDVQMQIVRSMQGMENAKIVRPGYAIEYDFFDPRDLKPTLESKFIQGLFFAGQINGTTGYEEAAAQGLLAGLNAARLSADKEGWAPARSQAYLGVLVDDLCTLGTKEPYRMFTSRAEYRLMLREDNADLRLTEIGRELGLVDDERWARFNEKLENIERERQRLKSTWVTPSAEAAAEVNAHLTAPLSREASGEDLLRRPEMTYEKLTTLTPFAPALTDEQAAEQVEIQVKYEGYIARQQDEIEKQLRNENTLLPATLDYRQVSGLSNEVIAKLNDHKPASIGQASRISGVTPAAISILLVWLKKQAPAYQATHQEQVITVLNKLSLLLKDAGISLTDHQKNQLIAYVNMLHKWNKAYNLTSVRDPNEMLVRHILDSIVVAPYLQGERFIDVGTGPGLPGIPLSIVRPEAHFTLLDSLGKRVRFLRQVQHELKLENIEPVQSRVEEFPSEPPFDGVISRAFASLNDMVSWCHHLPGEQGRFYALKGQMPEDEIALLPEEYQVESVVKLQVPALDGERHLVVIKANKI</sequence>
<dbReference type="GO" id="GO:0050660">
    <property type="term" value="F:flavin adenine dinucleotide binding"/>
    <property type="evidence" value="ECO:0007669"/>
    <property type="project" value="InterPro"/>
</dbReference>
<reference evidence="12" key="2">
    <citation type="submission" date="2014-03" db="EMBL/GenBank/DDBJ databases">
        <title>The whipworm genome and dual-species transcriptomics of an intimate host-pathogen interaction.</title>
        <authorList>
            <person name="Foth B.J."/>
            <person name="Tsai I.J."/>
            <person name="Reid A.J."/>
            <person name="Bancroft A.J."/>
            <person name="Nichol S."/>
            <person name="Tracey A."/>
            <person name="Holroyd N."/>
            <person name="Cotton J.A."/>
            <person name="Stanley E.J."/>
            <person name="Zarowiecki M."/>
            <person name="Liu J.Z."/>
            <person name="Huckvale T."/>
            <person name="Cooper P.J."/>
            <person name="Grencis R.K."/>
            <person name="Berriman M."/>
        </authorList>
    </citation>
    <scope>NUCLEOTIDE SEQUENCE [LARGE SCALE GENOMIC DNA]</scope>
</reference>
<keyword evidence="5" id="KW-0489">Methyltransferase</keyword>
<evidence type="ECO:0000256" key="10">
    <source>
        <dbReference type="ARBA" id="ARBA00023027"/>
    </source>
</evidence>
<keyword evidence="6" id="KW-0285">Flavoprotein</keyword>
<keyword evidence="3" id="KW-0963">Cytoplasm</keyword>
<keyword evidence="9" id="KW-0274">FAD</keyword>
<dbReference type="InterPro" id="IPR003682">
    <property type="entry name" value="rRNA_ssu_MeTfrase_G"/>
</dbReference>
<evidence type="ECO:0000256" key="2">
    <source>
        <dbReference type="ARBA" id="ARBA00007653"/>
    </source>
</evidence>
<dbReference type="GO" id="GO:0005829">
    <property type="term" value="C:cytosol"/>
    <property type="evidence" value="ECO:0007669"/>
    <property type="project" value="TreeGrafter"/>
</dbReference>
<dbReference type="Gene3D" id="1.10.150.570">
    <property type="entry name" value="GidA associated domain, C-terminal subdomain"/>
    <property type="match status" value="1"/>
</dbReference>
<name>A0A077Z3W0_TRITR</name>
<evidence type="ECO:0000256" key="3">
    <source>
        <dbReference type="ARBA" id="ARBA00022490"/>
    </source>
</evidence>
<dbReference type="CDD" id="cd02440">
    <property type="entry name" value="AdoMet_MTases"/>
    <property type="match status" value="1"/>
</dbReference>
<dbReference type="Gene3D" id="1.10.10.1800">
    <property type="entry name" value="tRNA uridine 5-carboxymethylaminomethyl modification enzyme MnmG/GidA"/>
    <property type="match status" value="1"/>
</dbReference>
<dbReference type="Pfam" id="PF13932">
    <property type="entry name" value="SAM_GIDA_C"/>
    <property type="match status" value="1"/>
</dbReference>
<dbReference type="InterPro" id="IPR029063">
    <property type="entry name" value="SAM-dependent_MTases_sf"/>
</dbReference>
<comment type="similarity">
    <text evidence="2">Belongs to the MnmG family.</text>
</comment>
<evidence type="ECO:0000256" key="4">
    <source>
        <dbReference type="ARBA" id="ARBA00022552"/>
    </source>
</evidence>
<dbReference type="PROSITE" id="PS01280">
    <property type="entry name" value="GIDA_1"/>
    <property type="match status" value="1"/>
</dbReference>
<gene>
    <name evidence="12" type="ORF">TTRE_0000342901</name>
</gene>
<dbReference type="InterPro" id="IPR049312">
    <property type="entry name" value="GIDA_C_N"/>
</dbReference>
<dbReference type="GO" id="GO:0030488">
    <property type="term" value="P:tRNA methylation"/>
    <property type="evidence" value="ECO:0007669"/>
    <property type="project" value="TreeGrafter"/>
</dbReference>
<keyword evidence="10" id="KW-0520">NAD</keyword>
<keyword evidence="4" id="KW-0698">rRNA processing</keyword>
<dbReference type="Gene3D" id="3.40.50.150">
    <property type="entry name" value="Vaccinia Virus protein VP39"/>
    <property type="match status" value="1"/>
</dbReference>
<dbReference type="GO" id="GO:0005739">
    <property type="term" value="C:mitochondrion"/>
    <property type="evidence" value="ECO:0007669"/>
    <property type="project" value="GOC"/>
</dbReference>
<dbReference type="FunFam" id="3.50.50.60:FF:000010">
    <property type="entry name" value="tRNA uridine 5-carboxymethylaminomethyl modification enzyme MnmG"/>
    <property type="match status" value="1"/>
</dbReference>
<dbReference type="HAMAP" id="MF_00074">
    <property type="entry name" value="16SrRNA_methyltr_G"/>
    <property type="match status" value="1"/>
</dbReference>
<comment type="cofactor">
    <cofactor evidence="1">
        <name>FAD</name>
        <dbReference type="ChEBI" id="CHEBI:57692"/>
    </cofactor>
</comment>
<dbReference type="NCBIfam" id="TIGR00138">
    <property type="entry name" value="rsmG_gidB"/>
    <property type="match status" value="1"/>
</dbReference>
<dbReference type="SUPFAM" id="SSF53335">
    <property type="entry name" value="S-adenosyl-L-methionine-dependent methyltransferases"/>
    <property type="match status" value="1"/>
</dbReference>
<dbReference type="InterPro" id="IPR026904">
    <property type="entry name" value="MnmG_C"/>
</dbReference>
<dbReference type="OrthoDB" id="3329at2759"/>
<dbReference type="InterPro" id="IPR036188">
    <property type="entry name" value="FAD/NAD-bd_sf"/>
</dbReference>
<evidence type="ECO:0000256" key="5">
    <source>
        <dbReference type="ARBA" id="ARBA00022603"/>
    </source>
</evidence>
<feature type="domain" description="tRNA uridine 5-carboxymethylaminomethyl modification enzyme C-terminal subdomain" evidence="11">
    <location>
        <begin position="546"/>
        <end position="617"/>
    </location>
</feature>
<protein>
    <submittedName>
        <fullName evidence="12">GIDA and GidB and GIDA assoc 3 domain containing protein</fullName>
    </submittedName>
</protein>
<dbReference type="STRING" id="36087.A0A077Z3W0"/>
<evidence type="ECO:0000256" key="8">
    <source>
        <dbReference type="ARBA" id="ARBA00022691"/>
    </source>
</evidence>
<dbReference type="FunFam" id="1.10.10.1800:FF:000001">
    <property type="entry name" value="tRNA uridine 5-carboxymethylaminomethyl modification enzyme MnmG"/>
    <property type="match status" value="1"/>
</dbReference>
<dbReference type="SUPFAM" id="SSF51905">
    <property type="entry name" value="FAD/NAD(P)-binding domain"/>
    <property type="match status" value="1"/>
</dbReference>
<organism evidence="12 13">
    <name type="scientific">Trichuris trichiura</name>
    <name type="common">Whipworm</name>
    <name type="synonym">Trichocephalus trichiurus</name>
    <dbReference type="NCBI Taxonomy" id="36087"/>
    <lineage>
        <taxon>Eukaryota</taxon>
        <taxon>Metazoa</taxon>
        <taxon>Ecdysozoa</taxon>
        <taxon>Nematoda</taxon>
        <taxon>Enoplea</taxon>
        <taxon>Dorylaimia</taxon>
        <taxon>Trichinellida</taxon>
        <taxon>Trichuridae</taxon>
        <taxon>Trichuris</taxon>
    </lineage>
</organism>
<dbReference type="AlphaFoldDB" id="A0A077Z3W0"/>
<dbReference type="GO" id="GO:0070899">
    <property type="term" value="P:mitochondrial tRNA wobble uridine modification"/>
    <property type="evidence" value="ECO:0007669"/>
    <property type="project" value="UniProtKB-ARBA"/>
</dbReference>
<dbReference type="Gene3D" id="3.50.50.60">
    <property type="entry name" value="FAD/NAD(P)-binding domain"/>
    <property type="match status" value="2"/>
</dbReference>
<dbReference type="Proteomes" id="UP000030665">
    <property type="component" value="Unassembled WGS sequence"/>
</dbReference>
<dbReference type="InterPro" id="IPR020595">
    <property type="entry name" value="MnmG-rel_CS"/>
</dbReference>
<keyword evidence="7" id="KW-0808">Transferase</keyword>
<keyword evidence="13" id="KW-1185">Reference proteome</keyword>
<dbReference type="PROSITE" id="PS01281">
    <property type="entry name" value="GIDA_2"/>
    <property type="match status" value="1"/>
</dbReference>
<dbReference type="Pfam" id="PF01134">
    <property type="entry name" value="GIDA"/>
    <property type="match status" value="1"/>
</dbReference>
<dbReference type="SMART" id="SM01228">
    <property type="entry name" value="GIDA_assoc_3"/>
    <property type="match status" value="1"/>
</dbReference>
<evidence type="ECO:0000313" key="12">
    <source>
        <dbReference type="EMBL" id="CDW55157.1"/>
    </source>
</evidence>
<dbReference type="PANTHER" id="PTHR11806:SF0">
    <property type="entry name" value="PROTEIN MTO1 HOMOLOG, MITOCHONDRIAL"/>
    <property type="match status" value="1"/>
</dbReference>
<dbReference type="HAMAP" id="MF_00129">
    <property type="entry name" value="MnmG_GidA"/>
    <property type="match status" value="1"/>
</dbReference>
<dbReference type="Pfam" id="PF21680">
    <property type="entry name" value="GIDA_C_1st"/>
    <property type="match status" value="1"/>
</dbReference>
<dbReference type="PANTHER" id="PTHR11806">
    <property type="entry name" value="GLUCOSE INHIBITED DIVISION PROTEIN A"/>
    <property type="match status" value="1"/>
</dbReference>
<evidence type="ECO:0000259" key="11">
    <source>
        <dbReference type="SMART" id="SM01228"/>
    </source>
</evidence>
<dbReference type="NCBIfam" id="TIGR00136">
    <property type="entry name" value="mnmG_gidA"/>
    <property type="match status" value="1"/>
</dbReference>
<dbReference type="Pfam" id="PF02527">
    <property type="entry name" value="GidB"/>
    <property type="match status" value="1"/>
</dbReference>
<dbReference type="InterPro" id="IPR004416">
    <property type="entry name" value="MnmG"/>
</dbReference>
<dbReference type="InterPro" id="IPR002218">
    <property type="entry name" value="MnmG-rel"/>
</dbReference>
<dbReference type="InterPro" id="IPR044920">
    <property type="entry name" value="MnmG_C_subdom_sf"/>
</dbReference>
<evidence type="ECO:0000313" key="13">
    <source>
        <dbReference type="Proteomes" id="UP000030665"/>
    </source>
</evidence>